<feature type="signal peptide" evidence="1">
    <location>
        <begin position="1"/>
        <end position="25"/>
    </location>
</feature>
<feature type="chain" id="PRO_5012068413" description="SusD/RagB family nutrient-binding outer membrane lipoprotein" evidence="1">
    <location>
        <begin position="26"/>
        <end position="526"/>
    </location>
</feature>
<evidence type="ECO:0000313" key="2">
    <source>
        <dbReference type="EMBL" id="ANU64222.2"/>
    </source>
</evidence>
<sequence length="526" mass="59512">MKILSGILYCGLAMLVASIAGCTHGFEEINTDPNKMQVGDLQPYGMFEPLLYGMANQQTYYAYYWTDELAQFTVSSLTAQERHRYKITDIQWGSLWNNYAGKGLNATHMYELGVKFGDKGCQAVALTLKVYALSNLTDLFGDIPYSEAYRQREGIDRPRFDTQKEVYEQMFAELETANELYAQQPTFERASLDIMYGGDMKLWRKFNNSLYLRLLCRVSGRPEMKAGEKIAAMLKDSSKYPLIASNTENATIHNTGVDPYFGRFRPADMTKMNFTSSAYKIAKQFIAMTTIADGADSEQDPRLTTWAERDGDDWKGATAGCELADQQVDVKDCALLNYKVLVRDDAPNFLMDYSEIRFIMAEAALKGWIDGGEAQARVYYESAVKASCQKWAELERYSDVKAPIDDNAIAKLLAGRLAGWDSHTDKERLIAEQKYLSLFWVGLEAYHELRRTSWPELTIGRGALYNDWHLPQRMGYPSESVGSNPDNVNAALSNMGGVNNMLTPVWWSYKAINGTFREVRPDNAIN</sequence>
<dbReference type="KEGG" id="pary:A4V02_11215"/>
<dbReference type="Proteomes" id="UP000186351">
    <property type="component" value="Chromosome"/>
</dbReference>
<dbReference type="AlphaFoldDB" id="A0A1B1SBM2"/>
<name>A0A1B1SBM2_9BACT</name>
<dbReference type="OrthoDB" id="1109828at2"/>
<dbReference type="STRING" id="1796646.A4V02_11215"/>
<reference evidence="3" key="1">
    <citation type="submission" date="2016-04" db="EMBL/GenBank/DDBJ databases">
        <title>Complete Genome Sequences of Twelve Strains of a Stable Defined Moderately Diverse Mouse Microbiota 2 (sDMDMm2).</title>
        <authorList>
            <person name="Uchimura Y."/>
            <person name="Wyss M."/>
            <person name="Brugiroux S."/>
            <person name="Limenitakis J.P."/>
            <person name="Stecher B."/>
            <person name="McCoy K.D."/>
            <person name="Macpherson A.J."/>
        </authorList>
    </citation>
    <scope>NUCLEOTIDE SEQUENCE [LARGE SCALE GENOMIC DNA]</scope>
    <source>
        <strain evidence="3">YL27</strain>
    </source>
</reference>
<accession>A0A1B1SBM2</accession>
<dbReference type="RefSeq" id="WP_084274110.1">
    <property type="nucleotide sequence ID" value="NZ_CAJTAP010000001.1"/>
</dbReference>
<accession>A0A1Z2XGW2</accession>
<evidence type="ECO:0000313" key="3">
    <source>
        <dbReference type="Proteomes" id="UP000186351"/>
    </source>
</evidence>
<organism evidence="2 3">
    <name type="scientific">Muribaculum intestinale</name>
    <dbReference type="NCBI Taxonomy" id="1796646"/>
    <lineage>
        <taxon>Bacteria</taxon>
        <taxon>Pseudomonadati</taxon>
        <taxon>Bacteroidota</taxon>
        <taxon>Bacteroidia</taxon>
        <taxon>Bacteroidales</taxon>
        <taxon>Muribaculaceae</taxon>
        <taxon>Muribaculum</taxon>
    </lineage>
</organism>
<proteinExistence type="predicted"/>
<dbReference type="Gene3D" id="1.25.40.390">
    <property type="match status" value="1"/>
</dbReference>
<dbReference type="InterPro" id="IPR011990">
    <property type="entry name" value="TPR-like_helical_dom_sf"/>
</dbReference>
<gene>
    <name evidence="2" type="ORF">A4V02_11215</name>
</gene>
<dbReference type="SUPFAM" id="SSF48452">
    <property type="entry name" value="TPR-like"/>
    <property type="match status" value="1"/>
</dbReference>
<dbReference type="InterPro" id="IPR041662">
    <property type="entry name" value="SusD-like_2"/>
</dbReference>
<dbReference type="EMBL" id="CP015402">
    <property type="protein sequence ID" value="ANU64222.2"/>
    <property type="molecule type" value="Genomic_DNA"/>
</dbReference>
<evidence type="ECO:0008006" key="4">
    <source>
        <dbReference type="Google" id="ProtNLM"/>
    </source>
</evidence>
<dbReference type="PROSITE" id="PS51257">
    <property type="entry name" value="PROKAR_LIPOPROTEIN"/>
    <property type="match status" value="1"/>
</dbReference>
<dbReference type="GeneID" id="65537441"/>
<evidence type="ECO:0000256" key="1">
    <source>
        <dbReference type="SAM" id="SignalP"/>
    </source>
</evidence>
<keyword evidence="3" id="KW-1185">Reference proteome</keyword>
<keyword evidence="1" id="KW-0732">Signal</keyword>
<protein>
    <recommendedName>
        <fullName evidence="4">SusD/RagB family nutrient-binding outer membrane lipoprotein</fullName>
    </recommendedName>
</protein>
<dbReference type="Pfam" id="PF12771">
    <property type="entry name" value="SusD-like_2"/>
    <property type="match status" value="1"/>
</dbReference>